<evidence type="ECO:0000256" key="1">
    <source>
        <dbReference type="SAM" id="Phobius"/>
    </source>
</evidence>
<name>A0A9P5YBH5_9AGAR</name>
<protein>
    <submittedName>
        <fullName evidence="2">Uncharacterized protein</fullName>
    </submittedName>
</protein>
<comment type="caution">
    <text evidence="2">The sequence shown here is derived from an EMBL/GenBank/DDBJ whole genome shotgun (WGS) entry which is preliminary data.</text>
</comment>
<accession>A0A9P5YBH5</accession>
<keyword evidence="1" id="KW-1133">Transmembrane helix</keyword>
<sequence>MIFQMGFVICLPIIVAIQSSMSLPFMGALFSKTVLYLTCPSLLISLLTSLLHVSYPF</sequence>
<proteinExistence type="predicted"/>
<dbReference type="Proteomes" id="UP000807353">
    <property type="component" value="Unassembled WGS sequence"/>
</dbReference>
<keyword evidence="1" id="KW-0472">Membrane</keyword>
<evidence type="ECO:0000313" key="3">
    <source>
        <dbReference type="Proteomes" id="UP000807353"/>
    </source>
</evidence>
<dbReference type="AlphaFoldDB" id="A0A9P5YBH5"/>
<organism evidence="2 3">
    <name type="scientific">Collybia nuda</name>
    <dbReference type="NCBI Taxonomy" id="64659"/>
    <lineage>
        <taxon>Eukaryota</taxon>
        <taxon>Fungi</taxon>
        <taxon>Dikarya</taxon>
        <taxon>Basidiomycota</taxon>
        <taxon>Agaricomycotina</taxon>
        <taxon>Agaricomycetes</taxon>
        <taxon>Agaricomycetidae</taxon>
        <taxon>Agaricales</taxon>
        <taxon>Tricholomatineae</taxon>
        <taxon>Clitocybaceae</taxon>
        <taxon>Collybia</taxon>
    </lineage>
</organism>
<feature type="transmembrane region" description="Helical" evidence="1">
    <location>
        <begin position="34"/>
        <end position="55"/>
    </location>
</feature>
<gene>
    <name evidence="2" type="ORF">BDZ94DRAFT_1253563</name>
</gene>
<keyword evidence="1" id="KW-0812">Transmembrane</keyword>
<reference evidence="2" key="1">
    <citation type="submission" date="2020-11" db="EMBL/GenBank/DDBJ databases">
        <authorList>
            <consortium name="DOE Joint Genome Institute"/>
            <person name="Ahrendt S."/>
            <person name="Riley R."/>
            <person name="Andreopoulos W."/>
            <person name="Labutti K."/>
            <person name="Pangilinan J."/>
            <person name="Ruiz-Duenas F.J."/>
            <person name="Barrasa J.M."/>
            <person name="Sanchez-Garcia M."/>
            <person name="Camarero S."/>
            <person name="Miyauchi S."/>
            <person name="Serrano A."/>
            <person name="Linde D."/>
            <person name="Babiker R."/>
            <person name="Drula E."/>
            <person name="Ayuso-Fernandez I."/>
            <person name="Pacheco R."/>
            <person name="Padilla G."/>
            <person name="Ferreira P."/>
            <person name="Barriuso J."/>
            <person name="Kellner H."/>
            <person name="Castanera R."/>
            <person name="Alfaro M."/>
            <person name="Ramirez L."/>
            <person name="Pisabarro A.G."/>
            <person name="Kuo A."/>
            <person name="Tritt A."/>
            <person name="Lipzen A."/>
            <person name="He G."/>
            <person name="Yan M."/>
            <person name="Ng V."/>
            <person name="Cullen D."/>
            <person name="Martin F."/>
            <person name="Rosso M.-N."/>
            <person name="Henrissat B."/>
            <person name="Hibbett D."/>
            <person name="Martinez A.T."/>
            <person name="Grigoriev I.V."/>
        </authorList>
    </citation>
    <scope>NUCLEOTIDE SEQUENCE</scope>
    <source>
        <strain evidence="2">CBS 247.69</strain>
    </source>
</reference>
<keyword evidence="3" id="KW-1185">Reference proteome</keyword>
<evidence type="ECO:0000313" key="2">
    <source>
        <dbReference type="EMBL" id="KAF9465629.1"/>
    </source>
</evidence>
<dbReference type="EMBL" id="MU150246">
    <property type="protein sequence ID" value="KAF9465629.1"/>
    <property type="molecule type" value="Genomic_DNA"/>
</dbReference>